<organism evidence="18">
    <name type="scientific">Chlorella variabilis</name>
    <name type="common">Green alga</name>
    <dbReference type="NCBI Taxonomy" id="554065"/>
    <lineage>
        <taxon>Eukaryota</taxon>
        <taxon>Viridiplantae</taxon>
        <taxon>Chlorophyta</taxon>
        <taxon>core chlorophytes</taxon>
        <taxon>Trebouxiophyceae</taxon>
        <taxon>Chlorellales</taxon>
        <taxon>Chlorellaceae</taxon>
        <taxon>Chlorella clade</taxon>
        <taxon>Chlorella</taxon>
    </lineage>
</organism>
<dbReference type="eggNOG" id="KOG2719">
    <property type="taxonomic scope" value="Eukaryota"/>
</dbReference>
<gene>
    <name evidence="17" type="ORF">CHLNCDRAFT_22375</name>
</gene>
<dbReference type="FunCoup" id="E1ZDI9">
    <property type="interactions" value="1953"/>
</dbReference>
<dbReference type="InParanoid" id="E1ZDI9"/>
<name>E1ZDI9_CHLVA</name>
<evidence type="ECO:0000256" key="2">
    <source>
        <dbReference type="ARBA" id="ARBA00022670"/>
    </source>
</evidence>
<dbReference type="CDD" id="cd07343">
    <property type="entry name" value="M48A_Zmpste24p_like"/>
    <property type="match status" value="1"/>
</dbReference>
<evidence type="ECO:0000256" key="10">
    <source>
        <dbReference type="ARBA" id="ARBA00023136"/>
    </source>
</evidence>
<comment type="catalytic activity">
    <reaction evidence="11 14">
        <text>Hydrolyzes the peptide bond -P2-(S-farnesyl or geranylgeranyl)C-P1'-P2'-P3'-COOH where P1' and P2' are amino acids with aliphatic side chains and P3' is any C-terminal residue.</text>
        <dbReference type="EC" id="3.4.24.84"/>
    </reaction>
</comment>
<dbReference type="AlphaFoldDB" id="E1ZDI9"/>
<dbReference type="OMA" id="FVIEEKF"/>
<dbReference type="STRING" id="554065.E1ZDI9"/>
<comment type="similarity">
    <text evidence="14">Belongs to the peptidase M48A family.</text>
</comment>
<proteinExistence type="inferred from homology"/>
<keyword evidence="2 14" id="KW-0645">Protease</keyword>
<feature type="binding site" evidence="13">
    <location>
        <position position="366"/>
    </location>
    <ligand>
        <name>Zn(2+)</name>
        <dbReference type="ChEBI" id="CHEBI:29105"/>
        <note>catalytic</note>
    </ligand>
</feature>
<evidence type="ECO:0000256" key="5">
    <source>
        <dbReference type="ARBA" id="ARBA00022801"/>
    </source>
</evidence>
<feature type="binding site" evidence="13">
    <location>
        <position position="290"/>
    </location>
    <ligand>
        <name>Zn(2+)</name>
        <dbReference type="ChEBI" id="CHEBI:29105"/>
        <note>catalytic</note>
    </ligand>
</feature>
<feature type="active site" description="Proton donor" evidence="12">
    <location>
        <position position="370"/>
    </location>
</feature>
<evidence type="ECO:0000259" key="16">
    <source>
        <dbReference type="Pfam" id="PF16491"/>
    </source>
</evidence>
<dbReference type="EC" id="3.4.24.84" evidence="14"/>
<keyword evidence="18" id="KW-1185">Reference proteome</keyword>
<sequence>MVASGDGFPWLEAVAVFNTAVFLVHTYLDTRQQHALRLPAPPPVVAHLYSKEEFEKKRAYNQDKLRYSMVHGQWDFVLNTGLLLAGFLPATWRLAGALLARWGWDGEIPQTVAWVLIQACLSLVLGLPWSAYATFVLEARHGFNKTSPKTFLLDAAKSALLGCLLLPPVVAGFTYILQRSSPYVGLYLWAFLLALSLFAVTAYPTLIAPLFNTFQPLEAGPLREGIEELAASLAFPLRKLFVIDGSTRSAHSNAYMYGFGSNKRIVLYDTLIQQCSREQVVAVLAHELGHWKLRHMPKLLAAHQAVSLVQLLLFTLVRTSPSLFASFGFPAGQQPALGAFLLFNAVIGPFDEVLGLLSNLLSRRFEFQADAF</sequence>
<dbReference type="Pfam" id="PF01435">
    <property type="entry name" value="Peptidase_M48"/>
    <property type="match status" value="1"/>
</dbReference>
<dbReference type="GeneID" id="17355764"/>
<dbReference type="Proteomes" id="UP000008141">
    <property type="component" value="Unassembled WGS sequence"/>
</dbReference>
<keyword evidence="10 14" id="KW-0472">Membrane</keyword>
<dbReference type="GO" id="GO:0071586">
    <property type="term" value="P:CAAX-box protein processing"/>
    <property type="evidence" value="ECO:0007669"/>
    <property type="project" value="UniProtKB-UniRule"/>
</dbReference>
<keyword evidence="8 14" id="KW-1133">Transmembrane helix</keyword>
<dbReference type="Pfam" id="PF16491">
    <property type="entry name" value="Peptidase_M48_N"/>
    <property type="match status" value="1"/>
</dbReference>
<dbReference type="EMBL" id="GL433842">
    <property type="protein sequence ID" value="EFN56421.1"/>
    <property type="molecule type" value="Genomic_DNA"/>
</dbReference>
<evidence type="ECO:0000256" key="12">
    <source>
        <dbReference type="PIRSR" id="PIRSR627057-1"/>
    </source>
</evidence>
<dbReference type="InterPro" id="IPR032456">
    <property type="entry name" value="Peptidase_M48_N"/>
</dbReference>
<evidence type="ECO:0000313" key="17">
    <source>
        <dbReference type="EMBL" id="EFN56421.1"/>
    </source>
</evidence>
<comment type="subcellular location">
    <subcellularLocation>
        <location evidence="1 14">Endoplasmic reticulum membrane</location>
        <topology evidence="1 14">Multi-pass membrane protein</topology>
    </subcellularLocation>
</comment>
<feature type="transmembrane region" description="Helical" evidence="14">
    <location>
        <begin position="74"/>
        <end position="92"/>
    </location>
</feature>
<feature type="transmembrane region" description="Helical" evidence="14">
    <location>
        <begin position="183"/>
        <end position="203"/>
    </location>
</feature>
<keyword evidence="9 14" id="KW-0482">Metalloprotease</keyword>
<keyword evidence="6 14" id="KW-0256">Endoplasmic reticulum</keyword>
<evidence type="ECO:0000256" key="11">
    <source>
        <dbReference type="ARBA" id="ARBA00044456"/>
    </source>
</evidence>
<evidence type="ECO:0000313" key="18">
    <source>
        <dbReference type="Proteomes" id="UP000008141"/>
    </source>
</evidence>
<keyword evidence="3 14" id="KW-0812">Transmembrane</keyword>
<dbReference type="InterPro" id="IPR027057">
    <property type="entry name" value="CAXX_Prtase_1"/>
</dbReference>
<reference evidence="17 18" key="1">
    <citation type="journal article" date="2010" name="Plant Cell">
        <title>The Chlorella variabilis NC64A genome reveals adaptation to photosymbiosis, coevolution with viruses, and cryptic sex.</title>
        <authorList>
            <person name="Blanc G."/>
            <person name="Duncan G."/>
            <person name="Agarkova I."/>
            <person name="Borodovsky M."/>
            <person name="Gurnon J."/>
            <person name="Kuo A."/>
            <person name="Lindquist E."/>
            <person name="Lucas S."/>
            <person name="Pangilinan J."/>
            <person name="Polle J."/>
            <person name="Salamov A."/>
            <person name="Terry A."/>
            <person name="Yamada T."/>
            <person name="Dunigan D.D."/>
            <person name="Grigoriev I.V."/>
            <person name="Claverie J.M."/>
            <person name="Van Etten J.L."/>
        </authorList>
    </citation>
    <scope>NUCLEOTIDE SEQUENCE [LARGE SCALE GENOMIC DNA]</scope>
    <source>
        <strain evidence="17 18">NC64A</strain>
    </source>
</reference>
<dbReference type="RefSeq" id="XP_005848523.1">
    <property type="nucleotide sequence ID" value="XM_005848461.1"/>
</dbReference>
<dbReference type="FunFam" id="3.30.2010.10:FF:000002">
    <property type="entry name" value="CAAX prenyl protease"/>
    <property type="match status" value="1"/>
</dbReference>
<feature type="binding site" evidence="13">
    <location>
        <position position="286"/>
    </location>
    <ligand>
        <name>Zn(2+)</name>
        <dbReference type="ChEBI" id="CHEBI:29105"/>
        <note>catalytic</note>
    </ligand>
</feature>
<feature type="transmembrane region" description="Helical" evidence="14">
    <location>
        <begin position="7"/>
        <end position="28"/>
    </location>
</feature>
<comment type="function">
    <text evidence="14">Proteolytically removes the C-terminal three residues of farnesylated proteins.</text>
</comment>
<dbReference type="GO" id="GO:0004222">
    <property type="term" value="F:metalloendopeptidase activity"/>
    <property type="evidence" value="ECO:0007669"/>
    <property type="project" value="UniProtKB-UniRule"/>
</dbReference>
<accession>E1ZDI9</accession>
<feature type="transmembrane region" description="Helical" evidence="14">
    <location>
        <begin position="337"/>
        <end position="357"/>
    </location>
</feature>
<keyword evidence="7 13" id="KW-0862">Zinc</keyword>
<evidence type="ECO:0000259" key="15">
    <source>
        <dbReference type="Pfam" id="PF01435"/>
    </source>
</evidence>
<evidence type="ECO:0000256" key="9">
    <source>
        <dbReference type="ARBA" id="ARBA00023049"/>
    </source>
</evidence>
<keyword evidence="4 13" id="KW-0479">Metal-binding</keyword>
<evidence type="ECO:0000256" key="7">
    <source>
        <dbReference type="ARBA" id="ARBA00022833"/>
    </source>
</evidence>
<feature type="non-terminal residue" evidence="17">
    <location>
        <position position="372"/>
    </location>
</feature>
<evidence type="ECO:0000256" key="8">
    <source>
        <dbReference type="ARBA" id="ARBA00022989"/>
    </source>
</evidence>
<feature type="active site" evidence="12">
    <location>
        <position position="287"/>
    </location>
</feature>
<dbReference type="GO" id="GO:0005789">
    <property type="term" value="C:endoplasmic reticulum membrane"/>
    <property type="evidence" value="ECO:0007669"/>
    <property type="project" value="UniProtKB-SubCell"/>
</dbReference>
<feature type="domain" description="Peptidase M48" evidence="15">
    <location>
        <begin position="217"/>
        <end position="372"/>
    </location>
</feature>
<feature type="transmembrane region" description="Helical" evidence="14">
    <location>
        <begin position="112"/>
        <end position="137"/>
    </location>
</feature>
<dbReference type="KEGG" id="cvr:CHLNCDRAFT_22375"/>
<evidence type="ECO:0000256" key="3">
    <source>
        <dbReference type="ARBA" id="ARBA00022692"/>
    </source>
</evidence>
<dbReference type="InterPro" id="IPR001915">
    <property type="entry name" value="Peptidase_M48"/>
</dbReference>
<dbReference type="GO" id="GO:0046872">
    <property type="term" value="F:metal ion binding"/>
    <property type="evidence" value="ECO:0007669"/>
    <property type="project" value="UniProtKB-UniRule"/>
</dbReference>
<feature type="transmembrane region" description="Helical" evidence="14">
    <location>
        <begin position="158"/>
        <end position="177"/>
    </location>
</feature>
<feature type="domain" description="CAAX prenyl protease 1 N-terminal" evidence="16">
    <location>
        <begin position="35"/>
        <end position="213"/>
    </location>
</feature>
<comment type="cofactor">
    <cofactor evidence="13 14">
        <name>Zn(2+)</name>
        <dbReference type="ChEBI" id="CHEBI:29105"/>
    </cofactor>
    <text evidence="13 14">Binds 1 zinc ion per subunit.</text>
</comment>
<feature type="transmembrane region" description="Helical" evidence="14">
    <location>
        <begin position="299"/>
        <end position="317"/>
    </location>
</feature>
<dbReference type="OrthoDB" id="360839at2759"/>
<protein>
    <recommendedName>
        <fullName evidence="14">CAAX prenyl protease</fullName>
        <ecNumber evidence="14">3.4.24.84</ecNumber>
    </recommendedName>
</protein>
<evidence type="ECO:0000256" key="1">
    <source>
        <dbReference type="ARBA" id="ARBA00004477"/>
    </source>
</evidence>
<keyword evidence="5 14" id="KW-0378">Hydrolase</keyword>
<evidence type="ECO:0000256" key="13">
    <source>
        <dbReference type="PIRSR" id="PIRSR627057-2"/>
    </source>
</evidence>
<evidence type="ECO:0000256" key="6">
    <source>
        <dbReference type="ARBA" id="ARBA00022824"/>
    </source>
</evidence>
<dbReference type="PANTHER" id="PTHR10120">
    <property type="entry name" value="CAAX PRENYL PROTEASE 1"/>
    <property type="match status" value="1"/>
</dbReference>
<dbReference type="Gene3D" id="3.30.2010.10">
    <property type="entry name" value="Metalloproteases ('zincins'), catalytic domain"/>
    <property type="match status" value="1"/>
</dbReference>
<evidence type="ECO:0000256" key="14">
    <source>
        <dbReference type="RuleBase" id="RU366005"/>
    </source>
</evidence>
<evidence type="ECO:0000256" key="4">
    <source>
        <dbReference type="ARBA" id="ARBA00022723"/>
    </source>
</evidence>